<dbReference type="PANTHER" id="PTHR33317:SF4">
    <property type="entry name" value="POLYNUCLEOTIDYL TRANSFERASE, RIBONUCLEASE H-LIKE SUPERFAMILY PROTEIN"/>
    <property type="match status" value="1"/>
</dbReference>
<dbReference type="GO" id="GO:0000967">
    <property type="term" value="P:rRNA 5'-end processing"/>
    <property type="evidence" value="ECO:0007669"/>
    <property type="project" value="UniProtKB-UniRule"/>
</dbReference>
<evidence type="ECO:0000256" key="4">
    <source>
        <dbReference type="ARBA" id="ARBA00022801"/>
    </source>
</evidence>
<dbReference type="HAMAP" id="MF_00651">
    <property type="entry name" value="Nuclease_YqgF"/>
    <property type="match status" value="1"/>
</dbReference>
<dbReference type="Gene3D" id="3.30.420.140">
    <property type="entry name" value="YqgF/RNase H-like domain"/>
    <property type="match status" value="1"/>
</dbReference>
<dbReference type="SMART" id="SM00732">
    <property type="entry name" value="YqgFc"/>
    <property type="match status" value="1"/>
</dbReference>
<accession>H1YG52</accession>
<keyword evidence="2 5" id="KW-0690">Ribosome biogenesis</keyword>
<evidence type="ECO:0000256" key="5">
    <source>
        <dbReference type="HAMAP-Rule" id="MF_00651"/>
    </source>
</evidence>
<proteinExistence type="inferred from homology"/>
<dbReference type="EMBL" id="CM001403">
    <property type="protein sequence ID" value="EHQ27316.1"/>
    <property type="molecule type" value="Genomic_DNA"/>
</dbReference>
<keyword evidence="4 5" id="KW-0378">Hydrolase</keyword>
<feature type="domain" description="YqgF/RNase H-like" evidence="6">
    <location>
        <begin position="15"/>
        <end position="113"/>
    </location>
</feature>
<dbReference type="STRING" id="714943.Mucpa_3212"/>
<evidence type="ECO:0000313" key="8">
    <source>
        <dbReference type="Proteomes" id="UP000002774"/>
    </source>
</evidence>
<name>H1YG52_9SPHI</name>
<evidence type="ECO:0000313" key="7">
    <source>
        <dbReference type="EMBL" id="EHQ27316.1"/>
    </source>
</evidence>
<evidence type="ECO:0000256" key="1">
    <source>
        <dbReference type="ARBA" id="ARBA00022490"/>
    </source>
</evidence>
<gene>
    <name evidence="7" type="ORF">Mucpa_3212</name>
</gene>
<dbReference type="NCBIfam" id="TIGR00250">
    <property type="entry name" value="RNAse_H_YqgF"/>
    <property type="match status" value="1"/>
</dbReference>
<reference evidence="7" key="1">
    <citation type="submission" date="2011-09" db="EMBL/GenBank/DDBJ databases">
        <title>The permanent draft genome of Mucilaginibacter paludis DSM 18603.</title>
        <authorList>
            <consortium name="US DOE Joint Genome Institute (JGI-PGF)"/>
            <person name="Lucas S."/>
            <person name="Han J."/>
            <person name="Lapidus A."/>
            <person name="Bruce D."/>
            <person name="Goodwin L."/>
            <person name="Pitluck S."/>
            <person name="Peters L."/>
            <person name="Kyrpides N."/>
            <person name="Mavromatis K."/>
            <person name="Ivanova N."/>
            <person name="Mikhailova N."/>
            <person name="Held B."/>
            <person name="Detter J.C."/>
            <person name="Tapia R."/>
            <person name="Han C."/>
            <person name="Land M."/>
            <person name="Hauser L."/>
            <person name="Markowitz V."/>
            <person name="Cheng J.-F."/>
            <person name="Hugenholtz P."/>
            <person name="Woyke T."/>
            <person name="Wu D."/>
            <person name="Tindall B."/>
            <person name="Brambilla E."/>
            <person name="Klenk H.-P."/>
            <person name="Eisen J.A."/>
        </authorList>
    </citation>
    <scope>NUCLEOTIDE SEQUENCE [LARGE SCALE GENOMIC DNA]</scope>
    <source>
        <strain evidence="7">DSM 18603</strain>
    </source>
</reference>
<dbReference type="InterPro" id="IPR037027">
    <property type="entry name" value="YqgF/RNaseH-like_dom_sf"/>
</dbReference>
<dbReference type="GO" id="GO:0004518">
    <property type="term" value="F:nuclease activity"/>
    <property type="evidence" value="ECO:0007669"/>
    <property type="project" value="UniProtKB-KW"/>
</dbReference>
<evidence type="ECO:0000259" key="6">
    <source>
        <dbReference type="SMART" id="SM00732"/>
    </source>
</evidence>
<dbReference type="Proteomes" id="UP000002774">
    <property type="component" value="Chromosome"/>
</dbReference>
<dbReference type="AlphaFoldDB" id="H1YG52"/>
<evidence type="ECO:0000256" key="2">
    <source>
        <dbReference type="ARBA" id="ARBA00022517"/>
    </source>
</evidence>
<dbReference type="GO" id="GO:0016788">
    <property type="term" value="F:hydrolase activity, acting on ester bonds"/>
    <property type="evidence" value="ECO:0007669"/>
    <property type="project" value="UniProtKB-UniRule"/>
</dbReference>
<keyword evidence="8" id="KW-1185">Reference proteome</keyword>
<dbReference type="GO" id="GO:0005829">
    <property type="term" value="C:cytosol"/>
    <property type="evidence" value="ECO:0007669"/>
    <property type="project" value="TreeGrafter"/>
</dbReference>
<organism evidence="7 8">
    <name type="scientific">Mucilaginibacter paludis DSM 18603</name>
    <dbReference type="NCBI Taxonomy" id="714943"/>
    <lineage>
        <taxon>Bacteria</taxon>
        <taxon>Pseudomonadati</taxon>
        <taxon>Bacteroidota</taxon>
        <taxon>Sphingobacteriia</taxon>
        <taxon>Sphingobacteriales</taxon>
        <taxon>Sphingobacteriaceae</taxon>
        <taxon>Mucilaginibacter</taxon>
    </lineage>
</organism>
<sequence>MYVAIRKSHYAILSMRIMAFDYGTKRIGIAVTDPLQIIATGLDTVHPKDIVEYLKKYFVLNPVERFIVGEPKQMDNTASQSAPHVKGFVTILKKNFPDIPVEMLDERFTSKMASAVIAQSGMKKMDRQNKALVDTISATIILQSWMERFNR</sequence>
<evidence type="ECO:0000256" key="3">
    <source>
        <dbReference type="ARBA" id="ARBA00022722"/>
    </source>
</evidence>
<dbReference type="EC" id="3.1.-.-" evidence="5"/>
<dbReference type="eggNOG" id="COG0816">
    <property type="taxonomic scope" value="Bacteria"/>
</dbReference>
<keyword evidence="1 5" id="KW-0963">Cytoplasm</keyword>
<dbReference type="SUPFAM" id="SSF53098">
    <property type="entry name" value="Ribonuclease H-like"/>
    <property type="match status" value="1"/>
</dbReference>
<comment type="similarity">
    <text evidence="5">Belongs to the YqgF HJR family.</text>
</comment>
<dbReference type="InterPro" id="IPR012337">
    <property type="entry name" value="RNaseH-like_sf"/>
</dbReference>
<dbReference type="InterPro" id="IPR005227">
    <property type="entry name" value="YqgF"/>
</dbReference>
<dbReference type="HOGENOM" id="CLU_098240_2_1_10"/>
<keyword evidence="3 5" id="KW-0540">Nuclease</keyword>
<dbReference type="CDD" id="cd16964">
    <property type="entry name" value="YqgF"/>
    <property type="match status" value="1"/>
</dbReference>
<dbReference type="InterPro" id="IPR006641">
    <property type="entry name" value="YqgF/RNaseH-like_dom"/>
</dbReference>
<dbReference type="Pfam" id="PF03652">
    <property type="entry name" value="RuvX"/>
    <property type="match status" value="1"/>
</dbReference>
<dbReference type="PANTHER" id="PTHR33317">
    <property type="entry name" value="POLYNUCLEOTIDYL TRANSFERASE, RIBONUCLEASE H-LIKE SUPERFAMILY PROTEIN"/>
    <property type="match status" value="1"/>
</dbReference>
<comment type="function">
    <text evidence="5">Could be a nuclease involved in processing of the 5'-end of pre-16S rRNA.</text>
</comment>
<protein>
    <recommendedName>
        <fullName evidence="5">Putative pre-16S rRNA nuclease</fullName>
        <ecNumber evidence="5">3.1.-.-</ecNumber>
    </recommendedName>
</protein>
<comment type="subcellular location">
    <subcellularLocation>
        <location evidence="5">Cytoplasm</location>
    </subcellularLocation>
</comment>